<evidence type="ECO:0000313" key="2">
    <source>
        <dbReference type="EMBL" id="KAK0440477.1"/>
    </source>
</evidence>
<feature type="region of interest" description="Disordered" evidence="1">
    <location>
        <begin position="1"/>
        <end position="40"/>
    </location>
</feature>
<reference evidence="2" key="1">
    <citation type="submission" date="2023-06" db="EMBL/GenBank/DDBJ databases">
        <authorList>
            <consortium name="Lawrence Berkeley National Laboratory"/>
            <person name="Ahrendt S."/>
            <person name="Sahu N."/>
            <person name="Indic B."/>
            <person name="Wong-Bajracharya J."/>
            <person name="Merenyi Z."/>
            <person name="Ke H.-M."/>
            <person name="Monk M."/>
            <person name="Kocsube S."/>
            <person name="Drula E."/>
            <person name="Lipzen A."/>
            <person name="Balint B."/>
            <person name="Henrissat B."/>
            <person name="Andreopoulos B."/>
            <person name="Martin F.M."/>
            <person name="Harder C.B."/>
            <person name="Rigling D."/>
            <person name="Ford K.L."/>
            <person name="Foster G.D."/>
            <person name="Pangilinan J."/>
            <person name="Papanicolaou A."/>
            <person name="Barry K."/>
            <person name="LaButti K."/>
            <person name="Viragh M."/>
            <person name="Koriabine M."/>
            <person name="Yan M."/>
            <person name="Riley R."/>
            <person name="Champramary S."/>
            <person name="Plett K.L."/>
            <person name="Tsai I.J."/>
            <person name="Slot J."/>
            <person name="Sipos G."/>
            <person name="Plett J."/>
            <person name="Nagy L.G."/>
            <person name="Grigoriev I.V."/>
        </authorList>
    </citation>
    <scope>NUCLEOTIDE SEQUENCE</scope>
    <source>
        <strain evidence="2">CCBAS 213</strain>
    </source>
</reference>
<proteinExistence type="predicted"/>
<dbReference type="EMBL" id="JAUEPS010000076">
    <property type="protein sequence ID" value="KAK0440477.1"/>
    <property type="molecule type" value="Genomic_DNA"/>
</dbReference>
<dbReference type="GeneID" id="85353870"/>
<evidence type="ECO:0000256" key="1">
    <source>
        <dbReference type="SAM" id="MobiDB-lite"/>
    </source>
</evidence>
<sequence>MVKSNSQNKEQMITATSPGKREASPGAQNGPKPKQPHSTLPLSTARMMHCIQCPQVLMQLQLGKKLGVPTAWTILTKSQDIGTTPLKKNPTEEWQSTRRQASNAGKGNQLSTTNANPYQAIVSALIPLGRVKDYIKSKEIPDRVPTVDVAALYRNNLPVIHFFIVGSVVYSDLFGLSTSKQICIQPLHFLWPRAAAAIGRIFGVGPNKVLMNNGFKGGLSFTSWLKSGDSMPVFDCQAPFKLSIYNTCPLNKVDPENGSIVLIIFTLGHYKEILQQNLTGRNPEKPLPMYLSTLDAVGVSGDDDNKNAFVGNASMEDDSEENVY</sequence>
<feature type="compositionally biased region" description="Polar residues" evidence="1">
    <location>
        <begin position="1"/>
        <end position="17"/>
    </location>
</feature>
<name>A0AA39MN66_ARMTA</name>
<keyword evidence="3" id="KW-1185">Reference proteome</keyword>
<dbReference type="AlphaFoldDB" id="A0AA39MN66"/>
<evidence type="ECO:0000313" key="3">
    <source>
        <dbReference type="Proteomes" id="UP001175211"/>
    </source>
</evidence>
<feature type="compositionally biased region" description="Polar residues" evidence="1">
    <location>
        <begin position="92"/>
        <end position="112"/>
    </location>
</feature>
<protein>
    <submittedName>
        <fullName evidence="2">Uncharacterized protein</fullName>
    </submittedName>
</protein>
<feature type="region of interest" description="Disordered" evidence="1">
    <location>
        <begin position="81"/>
        <end position="112"/>
    </location>
</feature>
<dbReference type="RefSeq" id="XP_060323638.1">
    <property type="nucleotide sequence ID" value="XM_060470322.1"/>
</dbReference>
<organism evidence="2 3">
    <name type="scientific">Armillaria tabescens</name>
    <name type="common">Ringless honey mushroom</name>
    <name type="synonym">Agaricus tabescens</name>
    <dbReference type="NCBI Taxonomy" id="1929756"/>
    <lineage>
        <taxon>Eukaryota</taxon>
        <taxon>Fungi</taxon>
        <taxon>Dikarya</taxon>
        <taxon>Basidiomycota</taxon>
        <taxon>Agaricomycotina</taxon>
        <taxon>Agaricomycetes</taxon>
        <taxon>Agaricomycetidae</taxon>
        <taxon>Agaricales</taxon>
        <taxon>Marasmiineae</taxon>
        <taxon>Physalacriaceae</taxon>
        <taxon>Desarmillaria</taxon>
    </lineage>
</organism>
<gene>
    <name evidence="2" type="ORF">EV420DRAFT_1485942</name>
</gene>
<accession>A0AA39MN66</accession>
<dbReference type="Proteomes" id="UP001175211">
    <property type="component" value="Unassembled WGS sequence"/>
</dbReference>
<comment type="caution">
    <text evidence="2">The sequence shown here is derived from an EMBL/GenBank/DDBJ whole genome shotgun (WGS) entry which is preliminary data.</text>
</comment>